<proteinExistence type="predicted"/>
<dbReference type="EMBL" id="BPLR01008975">
    <property type="protein sequence ID" value="GIY28683.1"/>
    <property type="molecule type" value="Genomic_DNA"/>
</dbReference>
<name>A0AAV4S9R7_CAEEX</name>
<keyword evidence="2" id="KW-1185">Reference proteome</keyword>
<organism evidence="1 2">
    <name type="scientific">Caerostris extrusa</name>
    <name type="common">Bark spider</name>
    <name type="synonym">Caerostris bankana</name>
    <dbReference type="NCBI Taxonomy" id="172846"/>
    <lineage>
        <taxon>Eukaryota</taxon>
        <taxon>Metazoa</taxon>
        <taxon>Ecdysozoa</taxon>
        <taxon>Arthropoda</taxon>
        <taxon>Chelicerata</taxon>
        <taxon>Arachnida</taxon>
        <taxon>Araneae</taxon>
        <taxon>Araneomorphae</taxon>
        <taxon>Entelegynae</taxon>
        <taxon>Araneoidea</taxon>
        <taxon>Araneidae</taxon>
        <taxon>Caerostris</taxon>
    </lineage>
</organism>
<evidence type="ECO:0000313" key="1">
    <source>
        <dbReference type="EMBL" id="GIY28683.1"/>
    </source>
</evidence>
<comment type="caution">
    <text evidence="1">The sequence shown here is derived from an EMBL/GenBank/DDBJ whole genome shotgun (WGS) entry which is preliminary data.</text>
</comment>
<dbReference type="Proteomes" id="UP001054945">
    <property type="component" value="Unassembled WGS sequence"/>
</dbReference>
<accession>A0AAV4S9R7</accession>
<dbReference type="AlphaFoldDB" id="A0AAV4S9R7"/>
<evidence type="ECO:0000313" key="2">
    <source>
        <dbReference type="Proteomes" id="UP001054945"/>
    </source>
</evidence>
<reference evidence="1 2" key="1">
    <citation type="submission" date="2021-06" db="EMBL/GenBank/DDBJ databases">
        <title>Caerostris extrusa draft genome.</title>
        <authorList>
            <person name="Kono N."/>
            <person name="Arakawa K."/>
        </authorList>
    </citation>
    <scope>NUCLEOTIDE SEQUENCE [LARGE SCALE GENOMIC DNA]</scope>
</reference>
<sequence length="185" mass="21299">MQKNERDQGPFGTRRLKKALREPSYLADHQGHTYSLQVRTKGRFYSRRHDFWFSKALLCPPLLCIMQNKFCFICKNFIAFGSAFQPRIRFFKIHYYVADYHLAGSASSSLGPACGSSWEIQKNIITIDVNFHRRKYSYHHPAALQDSLLGQSIKTPWRASRLQGVSVLPQGFAFCCLQWSAAGRT</sequence>
<gene>
    <name evidence="1" type="ORF">CEXT_762711</name>
</gene>
<protein>
    <submittedName>
        <fullName evidence="1">Uncharacterized protein</fullName>
    </submittedName>
</protein>